<name>A0AAN8WJM7_HALRR</name>
<dbReference type="AlphaFoldDB" id="A0AAN8WJM7"/>
<dbReference type="Proteomes" id="UP001381693">
    <property type="component" value="Unassembled WGS sequence"/>
</dbReference>
<accession>A0AAN8WJM7</accession>
<dbReference type="EMBL" id="JAXCGZ010021552">
    <property type="protein sequence ID" value="KAK7047973.1"/>
    <property type="molecule type" value="Genomic_DNA"/>
</dbReference>
<comment type="caution">
    <text evidence="1">The sequence shown here is derived from an EMBL/GenBank/DDBJ whole genome shotgun (WGS) entry which is preliminary data.</text>
</comment>
<proteinExistence type="predicted"/>
<feature type="non-terminal residue" evidence="1">
    <location>
        <position position="109"/>
    </location>
</feature>
<evidence type="ECO:0000313" key="1">
    <source>
        <dbReference type="EMBL" id="KAK7047973.1"/>
    </source>
</evidence>
<keyword evidence="2" id="KW-1185">Reference proteome</keyword>
<protein>
    <submittedName>
        <fullName evidence="1">Uncharacterized protein</fullName>
    </submittedName>
</protein>
<gene>
    <name evidence="1" type="ORF">SK128_010394</name>
</gene>
<evidence type="ECO:0000313" key="2">
    <source>
        <dbReference type="Proteomes" id="UP001381693"/>
    </source>
</evidence>
<sequence>MTARALEWFCGGEKAFHMRLHKADEKERDKTTIYGGQDGTIANLAVYLHKVTKMPLLTLSLGKEFTPPIWQSLFAIYGVWKRGVAVIISLTAEFIIIAARPVEYKTGER</sequence>
<organism evidence="1 2">
    <name type="scientific">Halocaridina rubra</name>
    <name type="common">Hawaiian red shrimp</name>
    <dbReference type="NCBI Taxonomy" id="373956"/>
    <lineage>
        <taxon>Eukaryota</taxon>
        <taxon>Metazoa</taxon>
        <taxon>Ecdysozoa</taxon>
        <taxon>Arthropoda</taxon>
        <taxon>Crustacea</taxon>
        <taxon>Multicrustacea</taxon>
        <taxon>Malacostraca</taxon>
        <taxon>Eumalacostraca</taxon>
        <taxon>Eucarida</taxon>
        <taxon>Decapoda</taxon>
        <taxon>Pleocyemata</taxon>
        <taxon>Caridea</taxon>
        <taxon>Atyoidea</taxon>
        <taxon>Atyidae</taxon>
        <taxon>Halocaridina</taxon>
    </lineage>
</organism>
<reference evidence="1 2" key="1">
    <citation type="submission" date="2023-11" db="EMBL/GenBank/DDBJ databases">
        <title>Halocaridina rubra genome assembly.</title>
        <authorList>
            <person name="Smith C."/>
        </authorList>
    </citation>
    <scope>NUCLEOTIDE SEQUENCE [LARGE SCALE GENOMIC DNA]</scope>
    <source>
        <strain evidence="1">EP-1</strain>
        <tissue evidence="1">Whole</tissue>
    </source>
</reference>